<dbReference type="GO" id="GO:0097197">
    <property type="term" value="C:tetraspanin-enriched microdomain"/>
    <property type="evidence" value="ECO:0007669"/>
    <property type="project" value="InterPro"/>
</dbReference>
<protein>
    <submittedName>
        <fullName evidence="3">LOC107387122-like protein</fullName>
    </submittedName>
</protein>
<gene>
    <name evidence="3" type="ORF">G4P62_011507</name>
</gene>
<feature type="compositionally biased region" description="Acidic residues" evidence="1">
    <location>
        <begin position="261"/>
        <end position="281"/>
    </location>
</feature>
<dbReference type="Pfam" id="PF15050">
    <property type="entry name" value="SCIMP"/>
    <property type="match status" value="1"/>
</dbReference>
<organism evidence="3 4">
    <name type="scientific">Nothobranchius furzeri</name>
    <name type="common">Turquoise killifish</name>
    <dbReference type="NCBI Taxonomy" id="105023"/>
    <lineage>
        <taxon>Eukaryota</taxon>
        <taxon>Metazoa</taxon>
        <taxon>Chordata</taxon>
        <taxon>Craniata</taxon>
        <taxon>Vertebrata</taxon>
        <taxon>Euteleostomi</taxon>
        <taxon>Actinopterygii</taxon>
        <taxon>Neopterygii</taxon>
        <taxon>Teleostei</taxon>
        <taxon>Neoteleostei</taxon>
        <taxon>Acanthomorphata</taxon>
        <taxon>Ovalentaria</taxon>
        <taxon>Atherinomorphae</taxon>
        <taxon>Cyprinodontiformes</taxon>
        <taxon>Nothobranchiidae</taxon>
        <taxon>Nothobranchius</taxon>
    </lineage>
</organism>
<evidence type="ECO:0000256" key="2">
    <source>
        <dbReference type="SAM" id="Phobius"/>
    </source>
</evidence>
<keyword evidence="2" id="KW-0812">Transmembrane</keyword>
<dbReference type="KEGG" id="nfu:107387122"/>
<dbReference type="OMA" id="DYVESTH"/>
<keyword evidence="2" id="KW-1133">Transmembrane helix</keyword>
<dbReference type="InterPro" id="IPR028181">
    <property type="entry name" value="SCIMP"/>
</dbReference>
<feature type="region of interest" description="Disordered" evidence="1">
    <location>
        <begin position="151"/>
        <end position="281"/>
    </location>
</feature>
<sequence>MSLSRKYIWTIVILGMVASSVVIVFIFLLINRCMFRTGKHKIRQLQRTADSKPQSNKYQERNVDCRNPTPPFPSRAQFLTAEAQSYENLAEEPDYEHIPEYEQSTDHQLDYVKVENESDILHCPSFYNNPNPQIKACNYVGQSYENLAENDYEESTDQPDYVQADDEADPGPNFKSGGLLGQSCGNLSDDHDYEESVDEPDYEQVDDDTDPGPNFKSGGLFGESCRNFSDDHDYEESTDLQPDYMKVEDEKTLPSHSADPDSGDYDDIGEYDDDYDYDDVE</sequence>
<dbReference type="EMBL" id="JAAVVJ010000015">
    <property type="protein sequence ID" value="KAF7206690.1"/>
    <property type="molecule type" value="Genomic_DNA"/>
</dbReference>
<name>A0A9D2XQY1_NOTFU</name>
<evidence type="ECO:0000313" key="4">
    <source>
        <dbReference type="Proteomes" id="UP000822369"/>
    </source>
</evidence>
<dbReference type="OrthoDB" id="8819001at2759"/>
<dbReference type="GO" id="GO:0001772">
    <property type="term" value="C:immunological synapse"/>
    <property type="evidence" value="ECO:0007669"/>
    <property type="project" value="InterPro"/>
</dbReference>
<feature type="transmembrane region" description="Helical" evidence="2">
    <location>
        <begin position="7"/>
        <end position="30"/>
    </location>
</feature>
<dbReference type="AlphaFoldDB" id="A0A9D2XQY1"/>
<feature type="compositionally biased region" description="Acidic residues" evidence="1">
    <location>
        <begin position="151"/>
        <end position="169"/>
    </location>
</feature>
<accession>A0A9D2XQY1</accession>
<comment type="caution">
    <text evidence="3">The sequence shown here is derived from an EMBL/GenBank/DDBJ whole genome shotgun (WGS) entry which is preliminary data.</text>
</comment>
<reference evidence="3" key="1">
    <citation type="submission" date="2020-03" db="EMBL/GenBank/DDBJ databases">
        <title>Intra-Species Differences in Population Size shape Life History and Genome Evolution.</title>
        <authorList>
            <person name="Willemsen D."/>
            <person name="Cui R."/>
            <person name="Valenzano D.R."/>
        </authorList>
    </citation>
    <scope>NUCLEOTIDE SEQUENCE</scope>
    <source>
        <strain evidence="3">GRZ</strain>
        <tissue evidence="3">Whole</tissue>
    </source>
</reference>
<evidence type="ECO:0000313" key="3">
    <source>
        <dbReference type="EMBL" id="KAF7206690.1"/>
    </source>
</evidence>
<dbReference type="Proteomes" id="UP000822369">
    <property type="component" value="Chromosome 15"/>
</dbReference>
<keyword evidence="2" id="KW-0472">Membrane</keyword>
<feature type="compositionally biased region" description="Acidic residues" evidence="1">
    <location>
        <begin position="191"/>
        <end position="210"/>
    </location>
</feature>
<evidence type="ECO:0000256" key="1">
    <source>
        <dbReference type="SAM" id="MobiDB-lite"/>
    </source>
</evidence>
<proteinExistence type="predicted"/>